<name>A0A7X5ZXI2_9SPHN</name>
<comment type="caution">
    <text evidence="2">The sequence shown here is derived from an EMBL/GenBank/DDBJ whole genome shotgun (WGS) entry which is preliminary data.</text>
</comment>
<proteinExistence type="predicted"/>
<gene>
    <name evidence="2" type="ORF">FHR20_004269</name>
</gene>
<organism evidence="2 3">
    <name type="scientific">Sphingomonas leidyi</name>
    <dbReference type="NCBI Taxonomy" id="68569"/>
    <lineage>
        <taxon>Bacteria</taxon>
        <taxon>Pseudomonadati</taxon>
        <taxon>Pseudomonadota</taxon>
        <taxon>Alphaproteobacteria</taxon>
        <taxon>Sphingomonadales</taxon>
        <taxon>Sphingomonadaceae</taxon>
        <taxon>Sphingomonas</taxon>
    </lineage>
</organism>
<keyword evidence="3" id="KW-1185">Reference proteome</keyword>
<accession>A0A7X5ZXI2</accession>
<reference evidence="2 3" key="1">
    <citation type="submission" date="2020-03" db="EMBL/GenBank/DDBJ databases">
        <title>Genomic Encyclopedia of Type Strains, Phase IV (KMG-IV): sequencing the most valuable type-strain genomes for metagenomic binning, comparative biology and taxonomic classification.</title>
        <authorList>
            <person name="Goeker M."/>
        </authorList>
    </citation>
    <scope>NUCLEOTIDE SEQUENCE [LARGE SCALE GENOMIC DNA]</scope>
    <source>
        <strain evidence="2 3">DSM 4733</strain>
    </source>
</reference>
<protein>
    <submittedName>
        <fullName evidence="2">Uncharacterized protein</fullName>
    </submittedName>
</protein>
<dbReference type="EMBL" id="JAASQV010000006">
    <property type="protein sequence ID" value="NIJ67287.1"/>
    <property type="molecule type" value="Genomic_DNA"/>
</dbReference>
<feature type="region of interest" description="Disordered" evidence="1">
    <location>
        <begin position="49"/>
        <end position="72"/>
    </location>
</feature>
<dbReference type="Proteomes" id="UP000564677">
    <property type="component" value="Unassembled WGS sequence"/>
</dbReference>
<evidence type="ECO:0000256" key="1">
    <source>
        <dbReference type="SAM" id="MobiDB-lite"/>
    </source>
</evidence>
<dbReference type="AlphaFoldDB" id="A0A7X5ZXI2"/>
<evidence type="ECO:0000313" key="2">
    <source>
        <dbReference type="EMBL" id="NIJ67287.1"/>
    </source>
</evidence>
<sequence length="145" mass="15806">MADRSCRLSRSMAKCGRNAETTRLIAALHDQGKSLATSLAREFDRPAWPSYTGDAEPLRRGARDPPASPGSRWLAKRIVITAPPPSQEQDREVGISCSKLKAAGGDHRDLLSLGNDGSRRTVSDRIFDHREQLSIIARLGVNDGS</sequence>
<evidence type="ECO:0000313" key="3">
    <source>
        <dbReference type="Proteomes" id="UP000564677"/>
    </source>
</evidence>